<feature type="domain" description="FMN-binding" evidence="18">
    <location>
        <begin position="157"/>
        <end position="253"/>
    </location>
</feature>
<evidence type="ECO:0000256" key="4">
    <source>
        <dbReference type="ARBA" id="ARBA00022553"/>
    </source>
</evidence>
<gene>
    <name evidence="16 19" type="primary">nqrC</name>
    <name evidence="19" type="ORF">ACFSX5_11075</name>
</gene>
<keyword evidence="11 16" id="KW-0915">Sodium</keyword>
<dbReference type="Proteomes" id="UP001597521">
    <property type="component" value="Unassembled WGS sequence"/>
</dbReference>
<evidence type="ECO:0000256" key="15">
    <source>
        <dbReference type="ARBA" id="ARBA00023201"/>
    </source>
</evidence>
<evidence type="ECO:0000256" key="7">
    <source>
        <dbReference type="ARBA" id="ARBA00022692"/>
    </source>
</evidence>
<keyword evidence="15 16" id="KW-0739">Sodium transport</keyword>
<keyword evidence="7 16" id="KW-0812">Transmembrane</keyword>
<dbReference type="NCBIfam" id="TIGR01938">
    <property type="entry name" value="nqrC"/>
    <property type="match status" value="1"/>
</dbReference>
<dbReference type="SMART" id="SM00900">
    <property type="entry name" value="FMN_bind"/>
    <property type="match status" value="1"/>
</dbReference>
<dbReference type="EC" id="7.2.1.1" evidence="16 17"/>
<keyword evidence="2 16" id="KW-1003">Cell membrane</keyword>
<evidence type="ECO:0000256" key="16">
    <source>
        <dbReference type="HAMAP-Rule" id="MF_00427"/>
    </source>
</evidence>
<keyword evidence="20" id="KW-1185">Reference proteome</keyword>
<comment type="caution">
    <text evidence="16">Lacks conserved residue(s) required for the propagation of feature annotation.</text>
</comment>
<evidence type="ECO:0000313" key="20">
    <source>
        <dbReference type="Proteomes" id="UP001597521"/>
    </source>
</evidence>
<comment type="subunit">
    <text evidence="16 17">Composed of six subunits; NqrA, NqrB, NqrC, NqrD, NqrE and NqrF.</text>
</comment>
<evidence type="ECO:0000256" key="8">
    <source>
        <dbReference type="ARBA" id="ARBA00022967"/>
    </source>
</evidence>
<dbReference type="PANTHER" id="PTHR37838">
    <property type="entry name" value="NA(+)-TRANSLOCATING NADH-QUINONE REDUCTASE SUBUNIT C"/>
    <property type="match status" value="1"/>
</dbReference>
<evidence type="ECO:0000256" key="11">
    <source>
        <dbReference type="ARBA" id="ARBA00023053"/>
    </source>
</evidence>
<keyword evidence="6 16" id="KW-0288">FMN</keyword>
<feature type="modified residue" description="FMN phosphoryl threonine" evidence="16">
    <location>
        <position position="236"/>
    </location>
</feature>
<reference evidence="20" key="1">
    <citation type="journal article" date="2019" name="Int. J. Syst. Evol. Microbiol.">
        <title>The Global Catalogue of Microorganisms (GCM) 10K type strain sequencing project: providing services to taxonomists for standard genome sequencing and annotation.</title>
        <authorList>
            <consortium name="The Broad Institute Genomics Platform"/>
            <consortium name="The Broad Institute Genome Sequencing Center for Infectious Disease"/>
            <person name="Wu L."/>
            <person name="Ma J."/>
        </authorList>
    </citation>
    <scope>NUCLEOTIDE SEQUENCE [LARGE SCALE GENOMIC DNA]</scope>
    <source>
        <strain evidence="20">CCM 7427</strain>
    </source>
</reference>
<keyword evidence="5 16" id="KW-0285">Flavoprotein</keyword>
<proteinExistence type="inferred from homology"/>
<comment type="subcellular location">
    <subcellularLocation>
        <location evidence="16">Cell membrane</location>
        <topology evidence="16">Single-pass membrane protein</topology>
    </subcellularLocation>
</comment>
<comment type="similarity">
    <text evidence="16 17">Belongs to the NqrC family.</text>
</comment>
<evidence type="ECO:0000256" key="17">
    <source>
        <dbReference type="PIRNR" id="PIRNR009437"/>
    </source>
</evidence>
<keyword evidence="8 16" id="KW-1278">Translocase</keyword>
<comment type="caution">
    <text evidence="19">The sequence shown here is derived from an EMBL/GenBank/DDBJ whole genome shotgun (WGS) entry which is preliminary data.</text>
</comment>
<evidence type="ECO:0000256" key="2">
    <source>
        <dbReference type="ARBA" id="ARBA00022475"/>
    </source>
</evidence>
<evidence type="ECO:0000259" key="18">
    <source>
        <dbReference type="SMART" id="SM00900"/>
    </source>
</evidence>
<evidence type="ECO:0000256" key="13">
    <source>
        <dbReference type="ARBA" id="ARBA00023075"/>
    </source>
</evidence>
<organism evidence="19 20">
    <name type="scientific">Devosia albogilva</name>
    <dbReference type="NCBI Taxonomy" id="429726"/>
    <lineage>
        <taxon>Bacteria</taxon>
        <taxon>Pseudomonadati</taxon>
        <taxon>Pseudomonadota</taxon>
        <taxon>Alphaproteobacteria</taxon>
        <taxon>Hyphomicrobiales</taxon>
        <taxon>Devosiaceae</taxon>
        <taxon>Devosia</taxon>
    </lineage>
</organism>
<evidence type="ECO:0000256" key="12">
    <source>
        <dbReference type="ARBA" id="ARBA00023065"/>
    </source>
</evidence>
<dbReference type="RefSeq" id="WP_386833483.1">
    <property type="nucleotide sequence ID" value="NZ_JBHUNP010000001.1"/>
</dbReference>
<keyword evidence="9 16" id="KW-1133">Transmembrane helix</keyword>
<keyword evidence="14 16" id="KW-0472">Membrane</keyword>
<dbReference type="PIRSF" id="PIRSF009437">
    <property type="entry name" value="NQR-1_subunit_C"/>
    <property type="match status" value="1"/>
</dbReference>
<evidence type="ECO:0000256" key="9">
    <source>
        <dbReference type="ARBA" id="ARBA00022989"/>
    </source>
</evidence>
<accession>A0ABW5QL50</accession>
<evidence type="ECO:0000256" key="1">
    <source>
        <dbReference type="ARBA" id="ARBA00022448"/>
    </source>
</evidence>
<comment type="function">
    <text evidence="16">NQR complex catalyzes the reduction of ubiquinone-1 to ubiquinol by two successive reactions, coupled with the transport of Na(+) ions from the cytoplasm to the periplasm. NqrA to NqrE are probably involved in the second step, the conversion of ubisemiquinone to ubiquinol.</text>
</comment>
<feature type="transmembrane region" description="Helical" evidence="16">
    <location>
        <begin position="25"/>
        <end position="46"/>
    </location>
</feature>
<evidence type="ECO:0000313" key="19">
    <source>
        <dbReference type="EMBL" id="MFD2648333.1"/>
    </source>
</evidence>
<keyword evidence="13 16" id="KW-0830">Ubiquinone</keyword>
<evidence type="ECO:0000256" key="14">
    <source>
        <dbReference type="ARBA" id="ARBA00023136"/>
    </source>
</evidence>
<dbReference type="EMBL" id="JBHUNP010000001">
    <property type="protein sequence ID" value="MFD2648333.1"/>
    <property type="molecule type" value="Genomic_DNA"/>
</dbReference>
<name>A0ABW5QL50_9HYPH</name>
<keyword evidence="1 16" id="KW-0813">Transport</keyword>
<dbReference type="InterPro" id="IPR010204">
    <property type="entry name" value="NqrC"/>
</dbReference>
<evidence type="ECO:0000256" key="10">
    <source>
        <dbReference type="ARBA" id="ARBA00023027"/>
    </source>
</evidence>
<dbReference type="InterPro" id="IPR007329">
    <property type="entry name" value="FMN-bd"/>
</dbReference>
<comment type="cofactor">
    <cofactor evidence="16 17">
        <name>FMN</name>
        <dbReference type="ChEBI" id="CHEBI:58210"/>
    </cofactor>
</comment>
<keyword evidence="12 16" id="KW-0406">Ion transport</keyword>
<comment type="catalytic activity">
    <reaction evidence="16 17">
        <text>a ubiquinone + n Na(+)(in) + NADH + H(+) = a ubiquinol + n Na(+)(out) + NAD(+)</text>
        <dbReference type="Rhea" id="RHEA:47748"/>
        <dbReference type="Rhea" id="RHEA-COMP:9565"/>
        <dbReference type="Rhea" id="RHEA-COMP:9566"/>
        <dbReference type="ChEBI" id="CHEBI:15378"/>
        <dbReference type="ChEBI" id="CHEBI:16389"/>
        <dbReference type="ChEBI" id="CHEBI:17976"/>
        <dbReference type="ChEBI" id="CHEBI:29101"/>
        <dbReference type="ChEBI" id="CHEBI:57540"/>
        <dbReference type="ChEBI" id="CHEBI:57945"/>
        <dbReference type="EC" id="7.2.1.1"/>
    </reaction>
</comment>
<dbReference type="Pfam" id="PF04205">
    <property type="entry name" value="FMN_bind"/>
    <property type="match status" value="1"/>
</dbReference>
<evidence type="ECO:0000256" key="5">
    <source>
        <dbReference type="ARBA" id="ARBA00022630"/>
    </source>
</evidence>
<sequence>MAELNPIKLWRGILSLPNESRTKTIAVAFTVSIVCALLVTGATVVLRPIQAQNRALEQQTRLEALLAEIPGLSAILATSDEMKLSTVVVDLRRAEAAQDVTPETMASALTDSANWTELSPQEDIANLGSRADFKQIYLLRGPEDQVELVILPISGTGYGGPIEAMIAVEGDMNTVAGLAVMSHNETPGLGARIDEPAWRQQFAGKRIEDDTGTPQLAVARGAATTEFEVDAITGATRTNTAMTQMLAFWLGPNGYGPLLDAIRRGEF</sequence>
<dbReference type="HAMAP" id="MF_00427">
    <property type="entry name" value="NqrC"/>
    <property type="match status" value="1"/>
</dbReference>
<protein>
    <recommendedName>
        <fullName evidence="16 17">Na(+)-translocating NADH-quinone reductase subunit C</fullName>
        <shortName evidence="16 17">Na(+)-NQR subunit C</shortName>
        <shortName evidence="16 17">Na(+)-translocating NQR subunit C</shortName>
        <ecNumber evidence="16 17">7.2.1.1</ecNumber>
    </recommendedName>
    <alternativeName>
        <fullName evidence="16 17">NQR complex subunit C</fullName>
    </alternativeName>
    <alternativeName>
        <fullName evidence="16 17">NQR-1 subunit C</fullName>
    </alternativeName>
</protein>
<keyword evidence="4 16" id="KW-0597">Phosphoprotein</keyword>
<dbReference type="PANTHER" id="PTHR37838:SF1">
    <property type="entry name" value="NA(+)-TRANSLOCATING NADH-QUINONE REDUCTASE SUBUNIT C"/>
    <property type="match status" value="1"/>
</dbReference>
<evidence type="ECO:0000256" key="3">
    <source>
        <dbReference type="ARBA" id="ARBA00022519"/>
    </source>
</evidence>
<keyword evidence="3" id="KW-0997">Cell inner membrane</keyword>
<evidence type="ECO:0000256" key="6">
    <source>
        <dbReference type="ARBA" id="ARBA00022643"/>
    </source>
</evidence>
<keyword evidence="10 16" id="KW-0520">NAD</keyword>